<evidence type="ECO:0000313" key="3">
    <source>
        <dbReference type="Proteomes" id="UP000664398"/>
    </source>
</evidence>
<accession>A0A939LU82</accession>
<protein>
    <recommendedName>
        <fullName evidence="4">Chromosome partitioning protein, ParB family</fullName>
    </recommendedName>
</protein>
<gene>
    <name evidence="2" type="ORF">J4H91_03985</name>
</gene>
<comment type="caution">
    <text evidence="2">The sequence shown here is derived from an EMBL/GenBank/DDBJ whole genome shotgun (WGS) entry which is preliminary data.</text>
</comment>
<feature type="compositionally biased region" description="Acidic residues" evidence="1">
    <location>
        <begin position="472"/>
        <end position="489"/>
    </location>
</feature>
<organism evidence="2 3">
    <name type="scientific">Leucobacter ruminantium</name>
    <dbReference type="NCBI Taxonomy" id="1289170"/>
    <lineage>
        <taxon>Bacteria</taxon>
        <taxon>Bacillati</taxon>
        <taxon>Actinomycetota</taxon>
        <taxon>Actinomycetes</taxon>
        <taxon>Micrococcales</taxon>
        <taxon>Microbacteriaceae</taxon>
        <taxon>Leucobacter</taxon>
    </lineage>
</organism>
<dbReference type="GO" id="GO:0007059">
    <property type="term" value="P:chromosome segregation"/>
    <property type="evidence" value="ECO:0007669"/>
    <property type="project" value="TreeGrafter"/>
</dbReference>
<feature type="region of interest" description="Disordered" evidence="1">
    <location>
        <begin position="452"/>
        <end position="521"/>
    </location>
</feature>
<dbReference type="Gene3D" id="1.10.10.2830">
    <property type="match status" value="1"/>
</dbReference>
<dbReference type="PANTHER" id="PTHR33375:SF1">
    <property type="entry name" value="CHROMOSOME-PARTITIONING PROTEIN PARB-RELATED"/>
    <property type="match status" value="1"/>
</dbReference>
<keyword evidence="3" id="KW-1185">Reference proteome</keyword>
<dbReference type="SUPFAM" id="SSF110849">
    <property type="entry name" value="ParB/Sulfiredoxin"/>
    <property type="match status" value="1"/>
</dbReference>
<dbReference type="PANTHER" id="PTHR33375">
    <property type="entry name" value="CHROMOSOME-PARTITIONING PROTEIN PARB-RELATED"/>
    <property type="match status" value="1"/>
</dbReference>
<proteinExistence type="predicted"/>
<dbReference type="RefSeq" id="WP_208044958.1">
    <property type="nucleotide sequence ID" value="NZ_JAGDYL010000005.1"/>
</dbReference>
<name>A0A939LU82_9MICO</name>
<dbReference type="InterPro" id="IPR050336">
    <property type="entry name" value="Chromosome_partition/occlusion"/>
</dbReference>
<evidence type="ECO:0008006" key="4">
    <source>
        <dbReference type="Google" id="ProtNLM"/>
    </source>
</evidence>
<evidence type="ECO:0000313" key="2">
    <source>
        <dbReference type="EMBL" id="MBO1804477.1"/>
    </source>
</evidence>
<evidence type="ECO:0000256" key="1">
    <source>
        <dbReference type="SAM" id="MobiDB-lite"/>
    </source>
</evidence>
<reference evidence="2" key="1">
    <citation type="submission" date="2021-03" db="EMBL/GenBank/DDBJ databases">
        <title>Leucobacter chromiisoli sp. nov., isolated from chromium-containing soil of chemical plant.</title>
        <authorList>
            <person name="Xu Z."/>
        </authorList>
    </citation>
    <scope>NUCLEOTIDE SEQUENCE</scope>
    <source>
        <strain evidence="2">A2</strain>
    </source>
</reference>
<dbReference type="AlphaFoldDB" id="A0A939LU82"/>
<dbReference type="InterPro" id="IPR036086">
    <property type="entry name" value="ParB/Sulfiredoxin_sf"/>
</dbReference>
<dbReference type="SUPFAM" id="SSF109709">
    <property type="entry name" value="KorB DNA-binding domain-like"/>
    <property type="match status" value="1"/>
</dbReference>
<dbReference type="Proteomes" id="UP000664398">
    <property type="component" value="Unassembled WGS sequence"/>
</dbReference>
<sequence length="521" mass="57423">MSNATLTQAPAVELRVVDAREVVVDANIRANTKIDRGFVALIKRYGVMVPLLGHLTEDGRVKIEDGQRRILGAIEAERYEVPVYIVPENDTEARRIVRQLIANDARAELDEGERVAAWQQLELEGMSATAIARAVGEKPKRIKAGLSVAANSTATEAVKEYQMTFDQALILAEFEDDAEAVEKLRHTAAHSPGQFEHVAQRLRDLRAEQAQIDAVVAQYTSQGFIQIDHPSYDDKDTLRVSDLSHADGSDITEEDFPKLPGFRFAVSSGWQGVRVVHYVTDWKADGLKRRRSDGTAVTPWTEEEKAERKRLVANNKAWRSAEVVRREWLTSFLVRKTTPKQAQKFIATSVIDGRGLLSRSITEHHRLATSLLGLPDYQWGTEHPILTHITKQPARIRMVMLAMTIAAHEEATGTHTWRNPGTEMRDYFTALSEWGYPLSDVENIVIGIDPATAESDAGDDADAAESDREASDTAEADAAEPEPEPEPDAGDTQADAVVEVDPSDDAAAEPVTEVDPAPAAA</sequence>
<dbReference type="GO" id="GO:0005694">
    <property type="term" value="C:chromosome"/>
    <property type="evidence" value="ECO:0007669"/>
    <property type="project" value="TreeGrafter"/>
</dbReference>
<dbReference type="EMBL" id="JAGDYL010000005">
    <property type="protein sequence ID" value="MBO1804477.1"/>
    <property type="molecule type" value="Genomic_DNA"/>
</dbReference>